<dbReference type="KEGG" id="amuc:Pan181_43040"/>
<dbReference type="EMBL" id="CP036278">
    <property type="protein sequence ID" value="QDU58078.1"/>
    <property type="molecule type" value="Genomic_DNA"/>
</dbReference>
<evidence type="ECO:0000313" key="3">
    <source>
        <dbReference type="EMBL" id="QDU58078.1"/>
    </source>
</evidence>
<dbReference type="Pfam" id="PF02021">
    <property type="entry name" value="UPF0102"/>
    <property type="match status" value="1"/>
</dbReference>
<organism evidence="3 4">
    <name type="scientific">Aeoliella mucimassa</name>
    <dbReference type="NCBI Taxonomy" id="2527972"/>
    <lineage>
        <taxon>Bacteria</taxon>
        <taxon>Pseudomonadati</taxon>
        <taxon>Planctomycetota</taxon>
        <taxon>Planctomycetia</taxon>
        <taxon>Pirellulales</taxon>
        <taxon>Lacipirellulaceae</taxon>
        <taxon>Aeoliella</taxon>
    </lineage>
</organism>
<sequence length="143" mass="16489">MTLPRSLSRWTEWLRPTPQPLGIRGERYAARWLRRQGYKIVAGGRRSRFGEIDLIAVQGETLVFVEVKTRRQGTLADALSAVDQQKQQRIARTATAFLKQHHLLEYPARFDVIALVWPEATRYPQLQHVQSAFSPADRGQFFS</sequence>
<reference evidence="3 4" key="1">
    <citation type="submission" date="2019-02" db="EMBL/GenBank/DDBJ databases">
        <title>Deep-cultivation of Planctomycetes and their phenomic and genomic characterization uncovers novel biology.</title>
        <authorList>
            <person name="Wiegand S."/>
            <person name="Jogler M."/>
            <person name="Boedeker C."/>
            <person name="Pinto D."/>
            <person name="Vollmers J."/>
            <person name="Rivas-Marin E."/>
            <person name="Kohn T."/>
            <person name="Peeters S.H."/>
            <person name="Heuer A."/>
            <person name="Rast P."/>
            <person name="Oberbeckmann S."/>
            <person name="Bunk B."/>
            <person name="Jeske O."/>
            <person name="Meyerdierks A."/>
            <person name="Storesund J.E."/>
            <person name="Kallscheuer N."/>
            <person name="Luecker S."/>
            <person name="Lage O.M."/>
            <person name="Pohl T."/>
            <person name="Merkel B.J."/>
            <person name="Hornburger P."/>
            <person name="Mueller R.-W."/>
            <person name="Bruemmer F."/>
            <person name="Labrenz M."/>
            <person name="Spormann A.M."/>
            <person name="Op den Camp H."/>
            <person name="Overmann J."/>
            <person name="Amann R."/>
            <person name="Jetten M.S.M."/>
            <person name="Mascher T."/>
            <person name="Medema M.H."/>
            <person name="Devos D.P."/>
            <person name="Kaster A.-K."/>
            <person name="Ovreas L."/>
            <person name="Rohde M."/>
            <person name="Galperin M.Y."/>
            <person name="Jogler C."/>
        </authorList>
    </citation>
    <scope>NUCLEOTIDE SEQUENCE [LARGE SCALE GENOMIC DNA]</scope>
    <source>
        <strain evidence="3 4">Pan181</strain>
    </source>
</reference>
<name>A0A518ATM6_9BACT</name>
<evidence type="ECO:0000313" key="4">
    <source>
        <dbReference type="Proteomes" id="UP000315750"/>
    </source>
</evidence>
<dbReference type="HAMAP" id="MF_00048">
    <property type="entry name" value="UPF0102"/>
    <property type="match status" value="1"/>
</dbReference>
<keyword evidence="4" id="KW-1185">Reference proteome</keyword>
<evidence type="ECO:0000256" key="2">
    <source>
        <dbReference type="HAMAP-Rule" id="MF_00048"/>
    </source>
</evidence>
<dbReference type="PANTHER" id="PTHR34039">
    <property type="entry name" value="UPF0102 PROTEIN YRAN"/>
    <property type="match status" value="1"/>
</dbReference>
<dbReference type="NCBIfam" id="NF009150">
    <property type="entry name" value="PRK12497.1-3"/>
    <property type="match status" value="1"/>
</dbReference>
<dbReference type="PANTHER" id="PTHR34039:SF1">
    <property type="entry name" value="UPF0102 PROTEIN YRAN"/>
    <property type="match status" value="1"/>
</dbReference>
<dbReference type="RefSeq" id="WP_145249623.1">
    <property type="nucleotide sequence ID" value="NZ_CP036278.1"/>
</dbReference>
<gene>
    <name evidence="3" type="ORF">Pan181_43040</name>
</gene>
<dbReference type="InterPro" id="IPR003509">
    <property type="entry name" value="UPF0102_YraN-like"/>
</dbReference>
<proteinExistence type="inferred from homology"/>
<evidence type="ECO:0000256" key="1">
    <source>
        <dbReference type="ARBA" id="ARBA00006738"/>
    </source>
</evidence>
<dbReference type="InterPro" id="IPR011856">
    <property type="entry name" value="tRNA_endonuc-like_dom_sf"/>
</dbReference>
<comment type="similarity">
    <text evidence="1 2">Belongs to the UPF0102 family.</text>
</comment>
<dbReference type="Proteomes" id="UP000315750">
    <property type="component" value="Chromosome"/>
</dbReference>
<dbReference type="NCBIfam" id="TIGR00252">
    <property type="entry name" value="YraN family protein"/>
    <property type="match status" value="1"/>
</dbReference>
<dbReference type="AlphaFoldDB" id="A0A518ATM6"/>
<protein>
    <recommendedName>
        <fullName evidence="2">UPF0102 protein Pan181_43040</fullName>
    </recommendedName>
</protein>
<dbReference type="OrthoDB" id="9802516at2"/>
<dbReference type="GO" id="GO:0003676">
    <property type="term" value="F:nucleic acid binding"/>
    <property type="evidence" value="ECO:0007669"/>
    <property type="project" value="InterPro"/>
</dbReference>
<dbReference type="CDD" id="cd20736">
    <property type="entry name" value="PoNe_Nuclease"/>
    <property type="match status" value="1"/>
</dbReference>
<dbReference type="Gene3D" id="3.40.1350.10">
    <property type="match status" value="1"/>
</dbReference>
<accession>A0A518ATM6</accession>
<dbReference type="InterPro" id="IPR011335">
    <property type="entry name" value="Restrct_endonuc-II-like"/>
</dbReference>
<dbReference type="SUPFAM" id="SSF52980">
    <property type="entry name" value="Restriction endonuclease-like"/>
    <property type="match status" value="1"/>
</dbReference>